<dbReference type="Proteomes" id="UP000249542">
    <property type="component" value="Unassembled WGS sequence"/>
</dbReference>
<dbReference type="RefSeq" id="WP_111540149.1">
    <property type="nucleotide sequence ID" value="NZ_QKYV01000002.1"/>
</dbReference>
<evidence type="ECO:0000313" key="2">
    <source>
        <dbReference type="Proteomes" id="UP000249542"/>
    </source>
</evidence>
<dbReference type="AlphaFoldDB" id="A0A2W7I6H1"/>
<name>A0A2W7I6H1_9FLAO</name>
<evidence type="ECO:0008006" key="3">
    <source>
        <dbReference type="Google" id="ProtNLM"/>
    </source>
</evidence>
<keyword evidence="2" id="KW-1185">Reference proteome</keyword>
<evidence type="ECO:0000313" key="1">
    <source>
        <dbReference type="EMBL" id="PZW42491.1"/>
    </source>
</evidence>
<sequence>MKFVILVAVFLLIILLITTGCAQIVGGISQKKAATNLEQYLQIKYNGQLTFKDLNRYFNAATMDPNIFSVVVYDKQVPEIEFYTHINAKTILENDTLPLYPKADAIVFDDLYREILKRYNIRQEVIADFKAEISKIVFSDNDIEFTFNEDLNPNKLNDIVTRFINRLNQSFKQIDSAYELSLLIKTPEYPGGFINITLDIENAQYTPGPYLLSENLTNFEMLETKLEAYMQAKLDTNYPYFKIISHRKIYMDKSSLSKGAWIQYLDDKRVKNTESGRWVNPQKGLFVVYFDLQSSFIYRAEMLSEENDKTSKDQENLQIKEALEAEGIKIQ</sequence>
<dbReference type="EMBL" id="QKYV01000002">
    <property type="protein sequence ID" value="PZW42491.1"/>
    <property type="molecule type" value="Genomic_DNA"/>
</dbReference>
<protein>
    <recommendedName>
        <fullName evidence="3">Lipoprotein</fullName>
    </recommendedName>
</protein>
<gene>
    <name evidence="1" type="ORF">LX95_00803</name>
</gene>
<comment type="caution">
    <text evidence="1">The sequence shown here is derived from an EMBL/GenBank/DDBJ whole genome shotgun (WGS) entry which is preliminary data.</text>
</comment>
<organism evidence="1 2">
    <name type="scientific">Mesonia algae</name>
    <dbReference type="NCBI Taxonomy" id="213248"/>
    <lineage>
        <taxon>Bacteria</taxon>
        <taxon>Pseudomonadati</taxon>
        <taxon>Bacteroidota</taxon>
        <taxon>Flavobacteriia</taxon>
        <taxon>Flavobacteriales</taxon>
        <taxon>Flavobacteriaceae</taxon>
        <taxon>Mesonia</taxon>
    </lineage>
</organism>
<dbReference type="PROSITE" id="PS51257">
    <property type="entry name" value="PROKAR_LIPOPROTEIN"/>
    <property type="match status" value="1"/>
</dbReference>
<accession>A0A2W7I6H1</accession>
<proteinExistence type="predicted"/>
<reference evidence="1 2" key="1">
    <citation type="submission" date="2018-06" db="EMBL/GenBank/DDBJ databases">
        <title>Genomic Encyclopedia of Archaeal and Bacterial Type Strains, Phase II (KMG-II): from individual species to whole genera.</title>
        <authorList>
            <person name="Goeker M."/>
        </authorList>
    </citation>
    <scope>NUCLEOTIDE SEQUENCE [LARGE SCALE GENOMIC DNA]</scope>
    <source>
        <strain evidence="1 2">DSM 15361</strain>
    </source>
</reference>